<dbReference type="Proteomes" id="UP000829384">
    <property type="component" value="Unassembled WGS sequence"/>
</dbReference>
<name>A0ABS9QQ04_9GAMM</name>
<proteinExistence type="predicted"/>
<dbReference type="PROSITE" id="PS51257">
    <property type="entry name" value="PROKAR_LIPOPROTEIN"/>
    <property type="match status" value="1"/>
</dbReference>
<protein>
    <recommendedName>
        <fullName evidence="3">Lipoprotein</fullName>
    </recommendedName>
</protein>
<comment type="caution">
    <text evidence="1">The sequence shown here is derived from an EMBL/GenBank/DDBJ whole genome shotgun (WGS) entry which is preliminary data.</text>
</comment>
<sequence length="258" mass="28669">MYIKYFIIITVSLLMMGCQSTPKGGAIPIKSAKEIKLDVLNIEWSDFSLAPGDRRIKGTGFVVANWSESSNDIGLYFGALGVLASDLLNEKSLEGSLETELKENFDLAKILLDSLNSHPELTSEIKSIHLNANLKNQVITLEPWCIIFSNETGINFVPQLKAILRSESGKAIWEGNYGPISTNKPFALKNSMTSEDISLLKARLNKVYGEITNQLTANIQGQTHYVSEDENKKLTEELMINLDSQLSESLLNKQINKD</sequence>
<evidence type="ECO:0000313" key="2">
    <source>
        <dbReference type="Proteomes" id="UP000829384"/>
    </source>
</evidence>
<dbReference type="RefSeq" id="WP_240129229.1">
    <property type="nucleotide sequence ID" value="NZ_JACSDI010000001.1"/>
</dbReference>
<dbReference type="EMBL" id="JACSDI010000001">
    <property type="protein sequence ID" value="MCG9962424.1"/>
    <property type="molecule type" value="Genomic_DNA"/>
</dbReference>
<evidence type="ECO:0008006" key="3">
    <source>
        <dbReference type="Google" id="ProtNLM"/>
    </source>
</evidence>
<organism evidence="1 2">
    <name type="scientific">Shewanella cutis</name>
    <dbReference type="NCBI Taxonomy" id="2766780"/>
    <lineage>
        <taxon>Bacteria</taxon>
        <taxon>Pseudomonadati</taxon>
        <taxon>Pseudomonadota</taxon>
        <taxon>Gammaproteobacteria</taxon>
        <taxon>Alteromonadales</taxon>
        <taxon>Shewanellaceae</taxon>
        <taxon>Shewanella</taxon>
    </lineage>
</organism>
<accession>A0ABS9QQ04</accession>
<keyword evidence="2" id="KW-1185">Reference proteome</keyword>
<gene>
    <name evidence="1" type="ORF">H9J30_00500</name>
</gene>
<reference evidence="1 2" key="1">
    <citation type="submission" date="2020-08" db="EMBL/GenBank/DDBJ databases">
        <title>Whole genome sequence of Shewanella sp strain PS-2.</title>
        <authorList>
            <person name="Das S.K."/>
        </authorList>
    </citation>
    <scope>NUCLEOTIDE SEQUENCE [LARGE SCALE GENOMIC DNA]</scope>
    <source>
        <strain evidence="1 2">PS-2</strain>
    </source>
</reference>
<evidence type="ECO:0000313" key="1">
    <source>
        <dbReference type="EMBL" id="MCG9962424.1"/>
    </source>
</evidence>